<dbReference type="InterPro" id="IPR003656">
    <property type="entry name" value="Znf_BED"/>
</dbReference>
<dbReference type="InterPro" id="IPR007021">
    <property type="entry name" value="DUF659"/>
</dbReference>
<dbReference type="InterPro" id="IPR008906">
    <property type="entry name" value="HATC_C_dom"/>
</dbReference>
<comment type="subcellular location">
    <subcellularLocation>
        <location evidence="1">Nucleus</location>
    </subcellularLocation>
</comment>
<keyword evidence="2" id="KW-0479">Metal-binding</keyword>
<feature type="region of interest" description="Disordered" evidence="8">
    <location>
        <begin position="682"/>
        <end position="724"/>
    </location>
</feature>
<keyword evidence="6" id="KW-0539">Nucleus</keyword>
<evidence type="ECO:0000256" key="4">
    <source>
        <dbReference type="ARBA" id="ARBA00022833"/>
    </source>
</evidence>
<keyword evidence="11" id="KW-1185">Reference proteome</keyword>
<feature type="domain" description="BED-type" evidence="9">
    <location>
        <begin position="22"/>
        <end position="79"/>
    </location>
</feature>
<reference evidence="10 11" key="1">
    <citation type="submission" date="2022-01" db="EMBL/GenBank/DDBJ databases">
        <authorList>
            <person name="Xiong W."/>
            <person name="Schranz E."/>
        </authorList>
    </citation>
    <scope>NUCLEOTIDE SEQUENCE [LARGE SCALE GENOMIC DNA]</scope>
</reference>
<dbReference type="Pfam" id="PF05699">
    <property type="entry name" value="Dimer_Tnp_hAT"/>
    <property type="match status" value="1"/>
</dbReference>
<evidence type="ECO:0000259" key="9">
    <source>
        <dbReference type="PROSITE" id="PS50808"/>
    </source>
</evidence>
<evidence type="ECO:0000256" key="6">
    <source>
        <dbReference type="ARBA" id="ARBA00023242"/>
    </source>
</evidence>
<dbReference type="EMBL" id="CAKMRJ010004445">
    <property type="protein sequence ID" value="CAH1437238.1"/>
    <property type="molecule type" value="Genomic_DNA"/>
</dbReference>
<evidence type="ECO:0000256" key="8">
    <source>
        <dbReference type="SAM" id="MobiDB-lite"/>
    </source>
</evidence>
<gene>
    <name evidence="10" type="ORF">LVIROSA_LOCUS23577</name>
</gene>
<feature type="compositionally biased region" description="Polar residues" evidence="8">
    <location>
        <begin position="682"/>
        <end position="694"/>
    </location>
</feature>
<dbReference type="GO" id="GO:0046983">
    <property type="term" value="F:protein dimerization activity"/>
    <property type="evidence" value="ECO:0007669"/>
    <property type="project" value="InterPro"/>
</dbReference>
<dbReference type="PROSITE" id="PS50808">
    <property type="entry name" value="ZF_BED"/>
    <property type="match status" value="1"/>
</dbReference>
<evidence type="ECO:0000256" key="1">
    <source>
        <dbReference type="ARBA" id="ARBA00004123"/>
    </source>
</evidence>
<accession>A0AAU9NHF7</accession>
<keyword evidence="5" id="KW-0238">DNA-binding</keyword>
<feature type="compositionally biased region" description="Acidic residues" evidence="8">
    <location>
        <begin position="697"/>
        <end position="717"/>
    </location>
</feature>
<dbReference type="Proteomes" id="UP001157418">
    <property type="component" value="Unassembled WGS sequence"/>
</dbReference>
<protein>
    <recommendedName>
        <fullName evidence="9">BED-type domain-containing protein</fullName>
    </recommendedName>
</protein>
<proteinExistence type="predicted"/>
<evidence type="ECO:0000256" key="3">
    <source>
        <dbReference type="ARBA" id="ARBA00022771"/>
    </source>
</evidence>
<evidence type="ECO:0000256" key="2">
    <source>
        <dbReference type="ARBA" id="ARBA00022723"/>
    </source>
</evidence>
<dbReference type="PANTHER" id="PTHR32166">
    <property type="entry name" value="OSJNBA0013A04.12 PROTEIN"/>
    <property type="match status" value="1"/>
</dbReference>
<dbReference type="InterPro" id="IPR012337">
    <property type="entry name" value="RNaseH-like_sf"/>
</dbReference>
<dbReference type="GO" id="GO:0008270">
    <property type="term" value="F:zinc ion binding"/>
    <property type="evidence" value="ECO:0007669"/>
    <property type="project" value="UniProtKB-KW"/>
</dbReference>
<evidence type="ECO:0000256" key="5">
    <source>
        <dbReference type="ARBA" id="ARBA00023125"/>
    </source>
</evidence>
<dbReference type="Pfam" id="PF04937">
    <property type="entry name" value="DUF659"/>
    <property type="match status" value="2"/>
</dbReference>
<dbReference type="GO" id="GO:0005634">
    <property type="term" value="C:nucleus"/>
    <property type="evidence" value="ECO:0007669"/>
    <property type="project" value="UniProtKB-SubCell"/>
</dbReference>
<organism evidence="10 11">
    <name type="scientific">Lactuca virosa</name>
    <dbReference type="NCBI Taxonomy" id="75947"/>
    <lineage>
        <taxon>Eukaryota</taxon>
        <taxon>Viridiplantae</taxon>
        <taxon>Streptophyta</taxon>
        <taxon>Embryophyta</taxon>
        <taxon>Tracheophyta</taxon>
        <taxon>Spermatophyta</taxon>
        <taxon>Magnoliopsida</taxon>
        <taxon>eudicotyledons</taxon>
        <taxon>Gunneridae</taxon>
        <taxon>Pentapetalae</taxon>
        <taxon>asterids</taxon>
        <taxon>campanulids</taxon>
        <taxon>Asterales</taxon>
        <taxon>Asteraceae</taxon>
        <taxon>Cichorioideae</taxon>
        <taxon>Cichorieae</taxon>
        <taxon>Lactucinae</taxon>
        <taxon>Lactuca</taxon>
    </lineage>
</organism>
<dbReference type="Pfam" id="PF02892">
    <property type="entry name" value="zf-BED"/>
    <property type="match status" value="1"/>
</dbReference>
<evidence type="ECO:0000256" key="7">
    <source>
        <dbReference type="PROSITE-ProRule" id="PRU00027"/>
    </source>
</evidence>
<dbReference type="PANTHER" id="PTHR32166:SF74">
    <property type="entry name" value="OS05G0256350 PROTEIN"/>
    <property type="match status" value="1"/>
</dbReference>
<dbReference type="SUPFAM" id="SSF53098">
    <property type="entry name" value="Ribonuclease H-like"/>
    <property type="match status" value="1"/>
</dbReference>
<keyword evidence="3 7" id="KW-0863">Zinc-finger</keyword>
<evidence type="ECO:0000313" key="11">
    <source>
        <dbReference type="Proteomes" id="UP001157418"/>
    </source>
</evidence>
<name>A0AAU9NHF7_9ASTR</name>
<evidence type="ECO:0000313" key="10">
    <source>
        <dbReference type="EMBL" id="CAH1437238.1"/>
    </source>
</evidence>
<dbReference type="GO" id="GO:0003677">
    <property type="term" value="F:DNA binding"/>
    <property type="evidence" value="ECO:0007669"/>
    <property type="project" value="UniProtKB-KW"/>
</dbReference>
<dbReference type="AlphaFoldDB" id="A0AAU9NHF7"/>
<comment type="caution">
    <text evidence="10">The sequence shown here is derived from an EMBL/GenBank/DDBJ whole genome shotgun (WGS) entry which is preliminary data.</text>
</comment>
<keyword evidence="4" id="KW-0862">Zinc</keyword>
<sequence length="724" mass="82414">MTSKNSTSPSVGSTSIGAHKRNSDDIGWEYGFCPDKNKMDTVKCNLCGKVFTGGVTRLKQHIGHVMGNVSRCPNSTKDDQLKMRNFLNEGKIKKKAKHAHDEALRAEAAQVLNDSVEMDEVEDSLGLKAPNIIGPMDGYANKINPEIMKGKGKKVDLNDVVRKERILACHNFISRWAYKTAIPFHALEDDSFKMMLEVVGQFGTGLPPPTRYSLSDPLLKHEVERTKKLLKKNEEEWKEIGCSIMTDAWSDRKRRSIMNLCVNSKMVGPDHVVQVVTDNATDNMGAAKLLQEKRPTIFWTSCATHTINLMLEGIGGLPRFKKVLDQAKKLTIFIYAHHKTLAMMRNHTKKREIIRPGVTRFASAFLTLQSLSEKKEQLKNMFSSNEWEECKFSSTPKGRASYRMVTSLQFWAGVTQCLKVFSPLVKVLRMVDVDWKPSMGFVYGELKVAKEEIMKALGGNEKAYKPIIDIINNKMKGRLDSKLHLTTYLLNPYYHYNDSQLQYDPDVMDVVLEFFDTLLFGDFEMQRQVVMIDLPKYKEKVDRFGADLAIKGCMVNNADFDPARWWGLFGGSTPHLKKIAMRILSLTSSSSGCERNWSTFEAVHTKKRNRLETNRLNNLVYVQFSANLMEKNKKRKDRTLEVLLANDSHSAQEWIIDGDDGDGDEVDLESVMEAIDEALKTNDTQVPHKSSTTRELYDEDFESENEEQVFEEDEYESDGVKIVE</sequence>